<proteinExistence type="predicted"/>
<gene>
    <name evidence="1" type="ORF">SAMN05192548_1001261</name>
</gene>
<reference evidence="1 2" key="1">
    <citation type="submission" date="2016-11" db="EMBL/GenBank/DDBJ databases">
        <authorList>
            <person name="Jaros S."/>
            <person name="Januszkiewicz K."/>
            <person name="Wedrychowicz H."/>
        </authorList>
    </citation>
    <scope>NUCLEOTIDE SEQUENCE [LARGE SCALE GENOMIC DNA]</scope>
    <source>
        <strain evidence="1 2">LMG 20594</strain>
    </source>
</reference>
<dbReference type="InterPro" id="IPR029063">
    <property type="entry name" value="SAM-dependent_MTases_sf"/>
</dbReference>
<protein>
    <submittedName>
        <fullName evidence="1">Methyltransferase domain-containing protein</fullName>
    </submittedName>
</protein>
<sequence>MQRREKLLFNLDVSKLVGIEIGALDKPFIQRNDGNILYVDYTDREGLVEKYRQDPNVNVENIVRVDAIWGENTLADAVDHRKVDYVIASHVIEHVPDLITWLAELRSILKDTGEVRLMIPDRRFTFDYLREETRFADVVNSFLLRARVPQPHSVLDFLLNAVRLDCAAAWDGKIETGELVKFQTFENAVKIARDVLDNGTYHDVHCWVFTPKSFGGLMAQMADVGLLDFACDRFHDTEKYTFEFFVSLRPSSDRRLIARSWRRMAEMAKDMPDSATHACRDATPQKRDPANCTYTMDEIRAMKTTVEPLDLDHGISAEWAYSRDPLGWAHATRSSHMTRNDVSGDT</sequence>
<organism evidence="1 2">
    <name type="scientific">Paraburkholderia terricola</name>
    <dbReference type="NCBI Taxonomy" id="169427"/>
    <lineage>
        <taxon>Bacteria</taxon>
        <taxon>Pseudomonadati</taxon>
        <taxon>Pseudomonadota</taxon>
        <taxon>Betaproteobacteria</taxon>
        <taxon>Burkholderiales</taxon>
        <taxon>Burkholderiaceae</taxon>
        <taxon>Paraburkholderia</taxon>
    </lineage>
</organism>
<evidence type="ECO:0000313" key="2">
    <source>
        <dbReference type="Proteomes" id="UP000184395"/>
    </source>
</evidence>
<dbReference type="RefSeq" id="WP_073426844.1">
    <property type="nucleotide sequence ID" value="NZ_CADFGY010000003.1"/>
</dbReference>
<dbReference type="AlphaFoldDB" id="A0A1M6IXH2"/>
<evidence type="ECO:0000313" key="1">
    <source>
        <dbReference type="EMBL" id="SHJ39122.1"/>
    </source>
</evidence>
<dbReference type="GO" id="GO:0008168">
    <property type="term" value="F:methyltransferase activity"/>
    <property type="evidence" value="ECO:0007669"/>
    <property type="project" value="UniProtKB-KW"/>
</dbReference>
<accession>A0A1M6IXH2</accession>
<name>A0A1M6IXH2_9BURK</name>
<dbReference type="EMBL" id="FRAB01000001">
    <property type="protein sequence ID" value="SHJ39122.1"/>
    <property type="molecule type" value="Genomic_DNA"/>
</dbReference>
<keyword evidence="1" id="KW-0489">Methyltransferase</keyword>
<dbReference type="SUPFAM" id="SSF53335">
    <property type="entry name" value="S-adenosyl-L-methionine-dependent methyltransferases"/>
    <property type="match status" value="1"/>
</dbReference>
<dbReference type="Proteomes" id="UP000184395">
    <property type="component" value="Unassembled WGS sequence"/>
</dbReference>
<keyword evidence="1" id="KW-0808">Transferase</keyword>
<dbReference type="Gene3D" id="3.40.50.150">
    <property type="entry name" value="Vaccinia Virus protein VP39"/>
    <property type="match status" value="1"/>
</dbReference>
<dbReference type="OrthoDB" id="574053at2"/>
<dbReference type="GO" id="GO:0032259">
    <property type="term" value="P:methylation"/>
    <property type="evidence" value="ECO:0007669"/>
    <property type="project" value="UniProtKB-KW"/>
</dbReference>
<dbReference type="Pfam" id="PF13489">
    <property type="entry name" value="Methyltransf_23"/>
    <property type="match status" value="1"/>
</dbReference>
<dbReference type="STRING" id="169427.SAMN05192548_1001261"/>